<dbReference type="Gene3D" id="3.40.710.10">
    <property type="entry name" value="DD-peptidase/beta-lactamase superfamily"/>
    <property type="match status" value="1"/>
</dbReference>
<dbReference type="AlphaFoldDB" id="Q2GBE0"/>
<name>Q2GBE0_NOVAD</name>
<organism evidence="6 7">
    <name type="scientific">Novosphingobium aromaticivorans (strain ATCC 700278 / DSM 12444 / CCUG 56034 / CIP 105152 / NBRC 16084 / F199)</name>
    <dbReference type="NCBI Taxonomy" id="279238"/>
    <lineage>
        <taxon>Bacteria</taxon>
        <taxon>Pseudomonadati</taxon>
        <taxon>Pseudomonadota</taxon>
        <taxon>Alphaproteobacteria</taxon>
        <taxon>Sphingomonadales</taxon>
        <taxon>Sphingomonadaceae</taxon>
        <taxon>Novosphingobium</taxon>
    </lineage>
</organism>
<dbReference type="PANTHER" id="PTHR35333">
    <property type="entry name" value="BETA-LACTAMASE"/>
    <property type="match status" value="1"/>
</dbReference>
<accession>Q2GBE0</accession>
<dbReference type="HOGENOM" id="CLU_854822_0_0_5"/>
<dbReference type="eggNOG" id="COG2367">
    <property type="taxonomic scope" value="Bacteria"/>
</dbReference>
<evidence type="ECO:0000256" key="3">
    <source>
        <dbReference type="ARBA" id="ARBA00012865"/>
    </source>
</evidence>
<dbReference type="InterPro" id="IPR000871">
    <property type="entry name" value="Beta-lactam_class-A"/>
</dbReference>
<dbReference type="EMBL" id="CP000248">
    <property type="protein sequence ID" value="ABD24833.1"/>
    <property type="molecule type" value="Genomic_DNA"/>
</dbReference>
<protein>
    <recommendedName>
        <fullName evidence="3">beta-lactamase</fullName>
        <ecNumber evidence="3">3.5.2.6</ecNumber>
    </recommendedName>
</protein>
<evidence type="ECO:0000313" key="7">
    <source>
        <dbReference type="Proteomes" id="UP000009134"/>
    </source>
</evidence>
<feature type="domain" description="Beta-lactamase class A catalytic" evidence="5">
    <location>
        <begin position="91"/>
        <end position="301"/>
    </location>
</feature>
<evidence type="ECO:0000256" key="1">
    <source>
        <dbReference type="ARBA" id="ARBA00001526"/>
    </source>
</evidence>
<dbReference type="EC" id="3.5.2.6" evidence="3"/>
<comment type="similarity">
    <text evidence="2">Belongs to the class-A beta-lactamase family.</text>
</comment>
<evidence type="ECO:0000313" key="6">
    <source>
        <dbReference type="EMBL" id="ABD24833.1"/>
    </source>
</evidence>
<keyword evidence="4" id="KW-0812">Transmembrane</keyword>
<dbReference type="RefSeq" id="WP_011444047.1">
    <property type="nucleotide sequence ID" value="NC_007794.1"/>
</dbReference>
<keyword evidence="4" id="KW-1133">Transmembrane helix</keyword>
<proteinExistence type="inferred from homology"/>
<sequence>MRYLLTLLKTRLSRQPAGGRSALVWVITLMGLALAVVAHSVLGSTSQVLPARKTAMEQVVGESRAAEAGAPQGLQAELEQLAERMPGRNAVLVRSVSDGWVAGFRGATSFPQGSLRRIWLGAVLLEAVDQGELSLDQRVPLQTRARGPERHEQVSALLRKAVAQDDRSAQDEILAGLMGPSGMAAWLERRGFGEVAFGPSNRDLVRLPQGKAAEGGPPDGATPDGMAFALGELFAGRVLKEDSTAHLLQLLEQDGSSAERAGWLVSRLTGASPLTGPAASAGAVAFLRARTGQRYVVVVSTSGAGNPRSISDRLLTDVIAALRRY</sequence>
<dbReference type="STRING" id="279238.Saro_0385"/>
<dbReference type="KEGG" id="nar:Saro_0385"/>
<dbReference type="InterPro" id="IPR012338">
    <property type="entry name" value="Beta-lactam/transpept-like"/>
</dbReference>
<evidence type="ECO:0000256" key="4">
    <source>
        <dbReference type="SAM" id="Phobius"/>
    </source>
</evidence>
<keyword evidence="4" id="KW-0472">Membrane</keyword>
<dbReference type="Proteomes" id="UP000009134">
    <property type="component" value="Chromosome"/>
</dbReference>
<keyword evidence="7" id="KW-1185">Reference proteome</keyword>
<dbReference type="Pfam" id="PF13354">
    <property type="entry name" value="Beta-lactamase2"/>
    <property type="match status" value="1"/>
</dbReference>
<dbReference type="GO" id="GO:0046677">
    <property type="term" value="P:response to antibiotic"/>
    <property type="evidence" value="ECO:0007669"/>
    <property type="project" value="InterPro"/>
</dbReference>
<dbReference type="GO" id="GO:0030655">
    <property type="term" value="P:beta-lactam antibiotic catabolic process"/>
    <property type="evidence" value="ECO:0007669"/>
    <property type="project" value="InterPro"/>
</dbReference>
<dbReference type="GO" id="GO:0008800">
    <property type="term" value="F:beta-lactamase activity"/>
    <property type="evidence" value="ECO:0007669"/>
    <property type="project" value="UniProtKB-EC"/>
</dbReference>
<evidence type="ECO:0000259" key="5">
    <source>
        <dbReference type="Pfam" id="PF13354"/>
    </source>
</evidence>
<comment type="catalytic activity">
    <reaction evidence="1">
        <text>a beta-lactam + H2O = a substituted beta-amino acid</text>
        <dbReference type="Rhea" id="RHEA:20401"/>
        <dbReference type="ChEBI" id="CHEBI:15377"/>
        <dbReference type="ChEBI" id="CHEBI:35627"/>
        <dbReference type="ChEBI" id="CHEBI:140347"/>
        <dbReference type="EC" id="3.5.2.6"/>
    </reaction>
</comment>
<dbReference type="InterPro" id="IPR045155">
    <property type="entry name" value="Beta-lactam_cat"/>
</dbReference>
<evidence type="ECO:0000256" key="2">
    <source>
        <dbReference type="ARBA" id="ARBA00009009"/>
    </source>
</evidence>
<reference evidence="7" key="1">
    <citation type="submission" date="2006-01" db="EMBL/GenBank/DDBJ databases">
        <title>Complete sequence of Novosphingobium aromaticivorans DSM 12444.</title>
        <authorList>
            <consortium name="US DOE Joint Genome Institute"/>
            <person name="Copeland A."/>
            <person name="Lucas S."/>
            <person name="Lapidus A."/>
            <person name="Barry K."/>
            <person name="Detter J.C."/>
            <person name="Glavina T."/>
            <person name="Hammon N."/>
            <person name="Israni S."/>
            <person name="Pitluck S."/>
            <person name="Chain P."/>
            <person name="Malfatti S."/>
            <person name="Shin M."/>
            <person name="Vergez L."/>
            <person name="Schmutz J."/>
            <person name="Larimer F."/>
            <person name="Land M."/>
            <person name="Kyrpides N."/>
            <person name="Ivanova N."/>
            <person name="Fredrickson J."/>
            <person name="Balkwill D."/>
            <person name="Romine M.F."/>
            <person name="Richardson P."/>
        </authorList>
    </citation>
    <scope>NUCLEOTIDE SEQUENCE [LARGE SCALE GENOMIC DNA]</scope>
    <source>
        <strain evidence="7">ATCC 700278 / DSM 12444 / CCUG 56034 / CIP 105152 / NBRC 16084 / F199</strain>
    </source>
</reference>
<feature type="transmembrane region" description="Helical" evidence="4">
    <location>
        <begin position="21"/>
        <end position="42"/>
    </location>
</feature>
<dbReference type="SUPFAM" id="SSF56601">
    <property type="entry name" value="beta-lactamase/transpeptidase-like"/>
    <property type="match status" value="1"/>
</dbReference>
<dbReference type="PANTHER" id="PTHR35333:SF3">
    <property type="entry name" value="BETA-LACTAMASE-TYPE TRANSPEPTIDASE FOLD CONTAINING PROTEIN"/>
    <property type="match status" value="1"/>
</dbReference>
<gene>
    <name evidence="6" type="ordered locus">Saro_0385</name>
</gene>